<dbReference type="Gene3D" id="1.10.10.10">
    <property type="entry name" value="Winged helix-like DNA-binding domain superfamily/Winged helix DNA-binding domain"/>
    <property type="match status" value="1"/>
</dbReference>
<evidence type="ECO:0000256" key="8">
    <source>
        <dbReference type="ARBA" id="ARBA00022801"/>
    </source>
</evidence>
<gene>
    <name evidence="16" type="primary">ORF81335</name>
</gene>
<accession>A0A0B6ZUA7</accession>
<evidence type="ECO:0000256" key="11">
    <source>
        <dbReference type="ARBA" id="ARBA00023204"/>
    </source>
</evidence>
<dbReference type="GO" id="GO:0003677">
    <property type="term" value="F:DNA binding"/>
    <property type="evidence" value="ECO:0007669"/>
    <property type="project" value="UniProtKB-UniRule"/>
</dbReference>
<feature type="region of interest" description="Disordered" evidence="14">
    <location>
        <begin position="211"/>
        <end position="237"/>
    </location>
</feature>
<evidence type="ECO:0000256" key="12">
    <source>
        <dbReference type="ARBA" id="ARBA00023242"/>
    </source>
</evidence>
<dbReference type="EMBL" id="HACG01025303">
    <property type="protein sequence ID" value="CEK72168.1"/>
    <property type="molecule type" value="Transcribed_RNA"/>
</dbReference>
<dbReference type="GO" id="GO:0000712">
    <property type="term" value="P:resolution of meiotic recombination intermediates"/>
    <property type="evidence" value="ECO:0007669"/>
    <property type="project" value="TreeGrafter"/>
</dbReference>
<dbReference type="GO" id="GO:0046872">
    <property type="term" value="F:metal ion binding"/>
    <property type="evidence" value="ECO:0007669"/>
    <property type="project" value="UniProtKB-UniRule"/>
</dbReference>
<keyword evidence="9 13" id="KW-0460">Magnesium</keyword>
<keyword evidence="11 13" id="KW-0234">DNA repair</keyword>
<dbReference type="GO" id="GO:0000727">
    <property type="term" value="P:double-strand break repair via break-induced replication"/>
    <property type="evidence" value="ECO:0007669"/>
    <property type="project" value="UniProtKB-UniRule"/>
</dbReference>
<name>A0A0B6ZUA7_9EUPU</name>
<evidence type="ECO:0000256" key="7">
    <source>
        <dbReference type="ARBA" id="ARBA00022763"/>
    </source>
</evidence>
<keyword evidence="4 13" id="KW-0540">Nuclease</keyword>
<feature type="compositionally biased region" description="Polar residues" evidence="14">
    <location>
        <begin position="151"/>
        <end position="163"/>
    </location>
</feature>
<evidence type="ECO:0000256" key="10">
    <source>
        <dbReference type="ARBA" id="ARBA00023172"/>
    </source>
</evidence>
<feature type="region of interest" description="Disordered" evidence="14">
    <location>
        <begin position="137"/>
        <end position="196"/>
    </location>
</feature>
<evidence type="ECO:0000256" key="14">
    <source>
        <dbReference type="SAM" id="MobiDB-lite"/>
    </source>
</evidence>
<evidence type="ECO:0000256" key="2">
    <source>
        <dbReference type="ARBA" id="ARBA00004123"/>
    </source>
</evidence>
<dbReference type="InterPro" id="IPR036388">
    <property type="entry name" value="WH-like_DNA-bd_sf"/>
</dbReference>
<feature type="compositionally biased region" description="Low complexity" evidence="14">
    <location>
        <begin position="140"/>
        <end position="150"/>
    </location>
</feature>
<keyword evidence="7 13" id="KW-0227">DNA damage</keyword>
<feature type="compositionally biased region" description="Polar residues" evidence="14">
    <location>
        <begin position="179"/>
        <end position="189"/>
    </location>
</feature>
<dbReference type="CDD" id="cd21036">
    <property type="entry name" value="WH_MUS81"/>
    <property type="match status" value="1"/>
</dbReference>
<dbReference type="AlphaFoldDB" id="A0A0B6ZUA7"/>
<comment type="function">
    <text evidence="13">Interacts with EME1 to form a DNA structure-specific endonuclease with substrate preference for branched DNA structures with a 5'-end at the branch nick. Typical substrates include 3'-flap structures, D-loops, replication forks and nicked Holliday junctions. May be required in mitosis for the processing of stalled or collapsed replication fork intermediates. May be required in meiosis for the repair of meiosis-specific double strand breaks subsequent to single-end invasion (SEI).</text>
</comment>
<dbReference type="PANTHER" id="PTHR13451:SF0">
    <property type="entry name" value="CROSSOVER JUNCTION ENDONUCLEASE MUS81"/>
    <property type="match status" value="1"/>
</dbReference>
<dbReference type="EC" id="3.1.22.-" evidence="13"/>
<organism evidence="16">
    <name type="scientific">Arion vulgaris</name>
    <dbReference type="NCBI Taxonomy" id="1028688"/>
    <lineage>
        <taxon>Eukaryota</taxon>
        <taxon>Metazoa</taxon>
        <taxon>Spiralia</taxon>
        <taxon>Lophotrochozoa</taxon>
        <taxon>Mollusca</taxon>
        <taxon>Gastropoda</taxon>
        <taxon>Heterobranchia</taxon>
        <taxon>Euthyneura</taxon>
        <taxon>Panpulmonata</taxon>
        <taxon>Eupulmonata</taxon>
        <taxon>Stylommatophora</taxon>
        <taxon>Helicina</taxon>
        <taxon>Arionoidea</taxon>
        <taxon>Arionidae</taxon>
        <taxon>Arion</taxon>
    </lineage>
</organism>
<evidence type="ECO:0000256" key="6">
    <source>
        <dbReference type="ARBA" id="ARBA00022759"/>
    </source>
</evidence>
<feature type="non-terminal residue" evidence="16">
    <location>
        <position position="237"/>
    </location>
</feature>
<feature type="non-terminal residue" evidence="16">
    <location>
        <position position="1"/>
    </location>
</feature>
<dbReference type="Pfam" id="PF21136">
    <property type="entry name" value="WHD_MUS81"/>
    <property type="match status" value="1"/>
</dbReference>
<sequence>SGLHDISDSDGSDTETVNPPQKKKARATSNSVREYVPAYKSGSYALILTLYNCMQDAEFQGYLTKSELSHKAQPLSDKSFTVPDPGSRYTAWSSMGTLIKKGYILKTNSPARYTLTDEGCQLGQRLYAADVQDSSINDISSQRSRSADSSHITSVNMKHNLQQRSKERRNSERSFSSSDTVDNLQQHNVNNDEEDADLSMAVTESLLSYSQEKFKRSSPPSNSSMPISLAGDVCHTT</sequence>
<dbReference type="GO" id="GO:0005634">
    <property type="term" value="C:nucleus"/>
    <property type="evidence" value="ECO:0007669"/>
    <property type="project" value="UniProtKB-SubCell"/>
</dbReference>
<keyword evidence="10 13" id="KW-0233">DNA recombination</keyword>
<protein>
    <recommendedName>
        <fullName evidence="13">Crossover junction endonuclease MUS81</fullName>
        <ecNumber evidence="13">3.1.22.-</ecNumber>
    </recommendedName>
</protein>
<comment type="cofactor">
    <cofactor evidence="1 13">
        <name>Mg(2+)</name>
        <dbReference type="ChEBI" id="CHEBI:18420"/>
    </cofactor>
</comment>
<feature type="compositionally biased region" description="Low complexity" evidence="14">
    <location>
        <begin position="217"/>
        <end position="228"/>
    </location>
</feature>
<evidence type="ECO:0000256" key="4">
    <source>
        <dbReference type="ARBA" id="ARBA00022722"/>
    </source>
</evidence>
<evidence type="ECO:0000256" key="1">
    <source>
        <dbReference type="ARBA" id="ARBA00001946"/>
    </source>
</evidence>
<dbReference type="InterPro" id="IPR033309">
    <property type="entry name" value="Mus81"/>
</dbReference>
<reference evidence="16" key="1">
    <citation type="submission" date="2014-12" db="EMBL/GenBank/DDBJ databases">
        <title>Insight into the proteome of Arion vulgaris.</title>
        <authorList>
            <person name="Aradska J."/>
            <person name="Bulat T."/>
            <person name="Smidak R."/>
            <person name="Sarate P."/>
            <person name="Gangsoo J."/>
            <person name="Sialana F."/>
            <person name="Bilban M."/>
            <person name="Lubec G."/>
        </authorList>
    </citation>
    <scope>NUCLEOTIDE SEQUENCE</scope>
    <source>
        <tissue evidence="16">Skin</tissue>
    </source>
</reference>
<evidence type="ECO:0000256" key="5">
    <source>
        <dbReference type="ARBA" id="ARBA00022723"/>
    </source>
</evidence>
<proteinExistence type="inferred from homology"/>
<dbReference type="GO" id="GO:0031573">
    <property type="term" value="P:mitotic intra-S DNA damage checkpoint signaling"/>
    <property type="evidence" value="ECO:0007669"/>
    <property type="project" value="TreeGrafter"/>
</dbReference>
<evidence type="ECO:0000256" key="9">
    <source>
        <dbReference type="ARBA" id="ARBA00022842"/>
    </source>
</evidence>
<comment type="subcellular location">
    <subcellularLocation>
        <location evidence="2 13">Nucleus</location>
    </subcellularLocation>
</comment>
<evidence type="ECO:0000256" key="3">
    <source>
        <dbReference type="ARBA" id="ARBA00010015"/>
    </source>
</evidence>
<dbReference type="GO" id="GO:0006308">
    <property type="term" value="P:DNA catabolic process"/>
    <property type="evidence" value="ECO:0007669"/>
    <property type="project" value="UniProtKB-UniRule"/>
</dbReference>
<keyword evidence="8 13" id="KW-0378">Hydrolase</keyword>
<evidence type="ECO:0000259" key="15">
    <source>
        <dbReference type="Pfam" id="PF21136"/>
    </source>
</evidence>
<keyword evidence="6 13" id="KW-0255">Endonuclease</keyword>
<keyword evidence="12 13" id="KW-0539">Nucleus</keyword>
<comment type="similarity">
    <text evidence="3 13">Belongs to the XPF family.</text>
</comment>
<dbReference type="GO" id="GO:0048476">
    <property type="term" value="C:Holliday junction resolvase complex"/>
    <property type="evidence" value="ECO:0007669"/>
    <property type="project" value="UniProtKB-UniRule"/>
</dbReference>
<dbReference type="GO" id="GO:0008821">
    <property type="term" value="F:crossover junction DNA endonuclease activity"/>
    <property type="evidence" value="ECO:0007669"/>
    <property type="project" value="UniProtKB-UniRule"/>
</dbReference>
<dbReference type="GO" id="GO:0048257">
    <property type="term" value="F:3'-flap endonuclease activity"/>
    <property type="evidence" value="ECO:0007669"/>
    <property type="project" value="TreeGrafter"/>
</dbReference>
<dbReference type="InterPro" id="IPR047417">
    <property type="entry name" value="WHD_MUS81"/>
</dbReference>
<keyword evidence="5 13" id="KW-0479">Metal-binding</keyword>
<comment type="subunit">
    <text evidence="13">Interacts with EME1.</text>
</comment>
<dbReference type="PANTHER" id="PTHR13451">
    <property type="entry name" value="CLASS II CROSSOVER JUNCTION ENDONUCLEASE MUS81"/>
    <property type="match status" value="1"/>
</dbReference>
<evidence type="ECO:0000313" key="16">
    <source>
        <dbReference type="EMBL" id="CEK72168.1"/>
    </source>
</evidence>
<evidence type="ECO:0000256" key="13">
    <source>
        <dbReference type="RuleBase" id="RU369042"/>
    </source>
</evidence>
<feature type="region of interest" description="Disordered" evidence="14">
    <location>
        <begin position="1"/>
        <end position="31"/>
    </location>
</feature>
<feature type="domain" description="MUS81 winged helix" evidence="15">
    <location>
        <begin position="37"/>
        <end position="126"/>
    </location>
</feature>
<dbReference type="FunFam" id="1.10.10.10:FF:000307">
    <property type="entry name" value="Crossover junction endonuclease MUS81"/>
    <property type="match status" value="1"/>
</dbReference>